<feature type="compositionally biased region" description="Polar residues" evidence="1">
    <location>
        <begin position="117"/>
        <end position="137"/>
    </location>
</feature>
<dbReference type="Proteomes" id="UP000654913">
    <property type="component" value="Chromosome 3"/>
</dbReference>
<reference evidence="2" key="2">
    <citation type="submission" date="2021-02" db="EMBL/GenBank/DDBJ databases">
        <title>Aspergillus puulaauensis MK2 genome sequence.</title>
        <authorList>
            <person name="Futagami T."/>
            <person name="Mori K."/>
            <person name="Kadooka C."/>
            <person name="Tanaka T."/>
        </authorList>
    </citation>
    <scope>NUCLEOTIDE SEQUENCE</scope>
    <source>
        <strain evidence="2">MK2</strain>
    </source>
</reference>
<dbReference type="EMBL" id="AP024445">
    <property type="protein sequence ID" value="BCS22127.1"/>
    <property type="molecule type" value="Genomic_DNA"/>
</dbReference>
<dbReference type="GeneID" id="64972132"/>
<evidence type="ECO:0000313" key="3">
    <source>
        <dbReference type="Proteomes" id="UP000654913"/>
    </source>
</evidence>
<organism evidence="2 3">
    <name type="scientific">Aspergillus puulaauensis</name>
    <dbReference type="NCBI Taxonomy" id="1220207"/>
    <lineage>
        <taxon>Eukaryota</taxon>
        <taxon>Fungi</taxon>
        <taxon>Dikarya</taxon>
        <taxon>Ascomycota</taxon>
        <taxon>Pezizomycotina</taxon>
        <taxon>Eurotiomycetes</taxon>
        <taxon>Eurotiomycetidae</taxon>
        <taxon>Eurotiales</taxon>
        <taxon>Aspergillaceae</taxon>
        <taxon>Aspergillus</taxon>
    </lineage>
</organism>
<reference evidence="2" key="1">
    <citation type="submission" date="2021-01" db="EMBL/GenBank/DDBJ databases">
        <authorList>
            <consortium name="Aspergillus puulaauensis MK2 genome sequencing consortium"/>
            <person name="Kazuki M."/>
            <person name="Futagami T."/>
        </authorList>
    </citation>
    <scope>NUCLEOTIDE SEQUENCE</scope>
    <source>
        <strain evidence="2">MK2</strain>
    </source>
</reference>
<evidence type="ECO:0000256" key="1">
    <source>
        <dbReference type="SAM" id="MobiDB-lite"/>
    </source>
</evidence>
<evidence type="ECO:0000313" key="2">
    <source>
        <dbReference type="EMBL" id="BCS22127.1"/>
    </source>
</evidence>
<feature type="region of interest" description="Disordered" evidence="1">
    <location>
        <begin position="232"/>
        <end position="288"/>
    </location>
</feature>
<gene>
    <name evidence="2" type="ORF">APUU_30352S</name>
</gene>
<feature type="compositionally biased region" description="Polar residues" evidence="1">
    <location>
        <begin position="154"/>
        <end position="163"/>
    </location>
</feature>
<protein>
    <submittedName>
        <fullName evidence="2">Uncharacterized protein</fullName>
    </submittedName>
</protein>
<accession>A0A7R7XIX2</accession>
<dbReference type="RefSeq" id="XP_041554321.1">
    <property type="nucleotide sequence ID" value="XM_041701435.1"/>
</dbReference>
<dbReference type="KEGG" id="apuu:APUU_30352S"/>
<keyword evidence="3" id="KW-1185">Reference proteome</keyword>
<feature type="region of interest" description="Disordered" evidence="1">
    <location>
        <begin position="117"/>
        <end position="163"/>
    </location>
</feature>
<proteinExistence type="predicted"/>
<feature type="compositionally biased region" description="Acidic residues" evidence="1">
    <location>
        <begin position="254"/>
        <end position="265"/>
    </location>
</feature>
<feature type="compositionally biased region" description="Basic and acidic residues" evidence="1">
    <location>
        <begin position="276"/>
        <end position="288"/>
    </location>
</feature>
<dbReference type="AlphaFoldDB" id="A0A7R7XIX2"/>
<name>A0A7R7XIX2_9EURO</name>
<dbReference type="OrthoDB" id="4510598at2759"/>
<sequence>MCFYQPNPVGCKCTFFQLVQPCAFARFLPPPHPAQNPNPLIVPCTRKDIAQGVGVRICTHCQAWYGGMAAPMAAPTVVPMSNGMETGIYDSDSERDTMYRNPMIEWMERYDCGYESENTSSGTAGTVNGTVSGSESVEGQRPSTSLTLPDPSPVETSFQDSSRLPVTEYTEEETILGESTEWFGIGGSYLATGDQTQGEDQDQAQGCIHAIADEVGVDFAAVEEWREVTLEERAGTEATLEEESEGNNAIGKVEDDEEEGDDADAEPLRLPIILKADNKDNVKTGDDL</sequence>